<sequence length="132" mass="14246">MQSVSNSQIQAARVAAETSNRPPRSTEKTDNSDESTGTGTGTGSGDRRFLGKIAAASQAAAAASNAPATPTRETMTRPQQSVSDGCSRYHVGQLRRERCNKNLNSIRFESLLQHPHEDFQASRSGIVNKEQK</sequence>
<reference evidence="2" key="1">
    <citation type="submission" date="2017-02" db="UniProtKB">
        <authorList>
            <consortium name="WormBaseParasite"/>
        </authorList>
    </citation>
    <scope>IDENTIFICATION</scope>
</reference>
<dbReference type="WBParaSite" id="HPLM_0001783401-mRNA-1">
    <property type="protein sequence ID" value="HPLM_0001783401-mRNA-1"/>
    <property type="gene ID" value="HPLM_0001783401"/>
</dbReference>
<feature type="compositionally biased region" description="Polar residues" evidence="1">
    <location>
        <begin position="71"/>
        <end position="84"/>
    </location>
</feature>
<evidence type="ECO:0000313" key="2">
    <source>
        <dbReference type="WBParaSite" id="HPLM_0001783401-mRNA-1"/>
    </source>
</evidence>
<evidence type="ECO:0000256" key="1">
    <source>
        <dbReference type="SAM" id="MobiDB-lite"/>
    </source>
</evidence>
<protein>
    <submittedName>
        <fullName evidence="2">Uncharacterized protein</fullName>
    </submittedName>
</protein>
<feature type="compositionally biased region" description="Polar residues" evidence="1">
    <location>
        <begin position="1"/>
        <end position="10"/>
    </location>
</feature>
<feature type="region of interest" description="Disordered" evidence="1">
    <location>
        <begin position="1"/>
        <end position="87"/>
    </location>
</feature>
<proteinExistence type="predicted"/>
<accession>A0A0N4X0N6</accession>
<feature type="region of interest" description="Disordered" evidence="1">
    <location>
        <begin position="113"/>
        <end position="132"/>
    </location>
</feature>
<organism evidence="2">
    <name type="scientific">Haemonchus placei</name>
    <name type="common">Barber's pole worm</name>
    <dbReference type="NCBI Taxonomy" id="6290"/>
    <lineage>
        <taxon>Eukaryota</taxon>
        <taxon>Metazoa</taxon>
        <taxon>Ecdysozoa</taxon>
        <taxon>Nematoda</taxon>
        <taxon>Chromadorea</taxon>
        <taxon>Rhabditida</taxon>
        <taxon>Rhabditina</taxon>
        <taxon>Rhabditomorpha</taxon>
        <taxon>Strongyloidea</taxon>
        <taxon>Trichostrongylidae</taxon>
        <taxon>Haemonchus</taxon>
    </lineage>
</organism>
<dbReference type="AlphaFoldDB" id="A0A0N4X0N6"/>
<name>A0A0N4X0N6_HAEPC</name>
<feature type="compositionally biased region" description="Low complexity" evidence="1">
    <location>
        <begin position="54"/>
        <end position="68"/>
    </location>
</feature>